<dbReference type="AlphaFoldDB" id="A0A4S4EB86"/>
<dbReference type="Gene3D" id="1.10.630.10">
    <property type="entry name" value="Cytochrome P450"/>
    <property type="match status" value="1"/>
</dbReference>
<evidence type="ECO:0000313" key="14">
    <source>
        <dbReference type="EMBL" id="THG13458.1"/>
    </source>
</evidence>
<dbReference type="PANTHER" id="PTHR24282">
    <property type="entry name" value="CYTOCHROME P450 FAMILY MEMBER"/>
    <property type="match status" value="1"/>
</dbReference>
<dbReference type="InterPro" id="IPR002401">
    <property type="entry name" value="Cyt_P450_E_grp-I"/>
</dbReference>
<name>A0A4S4EB86_CAMSN</name>
<keyword evidence="6 13" id="KW-1133">Transmembrane helix</keyword>
<evidence type="ECO:0000256" key="11">
    <source>
        <dbReference type="PIRSR" id="PIRSR602401-1"/>
    </source>
</evidence>
<dbReference type="PANTHER" id="PTHR24282:SF255">
    <property type="entry name" value="CYTOCHROME P450 72A11-RELATED"/>
    <property type="match status" value="1"/>
</dbReference>
<accession>A0A4S4EB86</accession>
<evidence type="ECO:0000256" key="1">
    <source>
        <dbReference type="ARBA" id="ARBA00004370"/>
    </source>
</evidence>
<keyword evidence="4 13" id="KW-0812">Transmembrane</keyword>
<evidence type="ECO:0000256" key="13">
    <source>
        <dbReference type="SAM" id="Phobius"/>
    </source>
</evidence>
<sequence length="518" mass="59054">MEATVSSVVGSIALVTLLTCAWKVVNWVWWRPKQIEKCLREQGFKGNPYKLLYGDTKEMISTIRAAKSKAMDQSSDDIIPHVLPFHHYCVQLHGKNYFQWIGPTPRVTITDPKLIKEILHNYEAFQKPAMNPLGKLLVRGLGSCECEEWVKHRNLLNPAFHLEKLKHMVPAMYSSCSEMISKWEVLVSSTKGSCEVDVWPYLENLTGDVISRTAFGSNYEEGQRIFKLQKEQFNTIMQLMQSIYIPGSRFLPTKTNTKIKTIYEEVRSLMRNIIINKKKRTMKGDGDNDLLGILLKTNLKASQEQGNKKNITLTTDEVIEECKLFYFAGQETTSALLVWTMYLLSKHQKWQALAREEALAVFGDNKPTYEGLNQLKTITMILYEVLRLYPPAAHILRAIHKPTRLGELVLPAGVEFTLPVMAIQHDPEIWGEDALEFKPERFSEGITKATKGQGTFFPFSGGPRICIGQNFAMLESKIALATILRHFKFQLSPSYVHSPFNVVTIQPQHGAQFILQKI</sequence>
<proteinExistence type="inferred from homology"/>
<dbReference type="GO" id="GO:0005506">
    <property type="term" value="F:iron ion binding"/>
    <property type="evidence" value="ECO:0007669"/>
    <property type="project" value="InterPro"/>
</dbReference>
<dbReference type="CDD" id="cd20642">
    <property type="entry name" value="CYP72"/>
    <property type="match status" value="1"/>
</dbReference>
<comment type="caution">
    <text evidence="14">The sequence shown here is derived from an EMBL/GenBank/DDBJ whole genome shotgun (WGS) entry which is preliminary data.</text>
</comment>
<reference evidence="14 15" key="1">
    <citation type="journal article" date="2018" name="Proc. Natl. Acad. Sci. U.S.A.">
        <title>Draft genome sequence of Camellia sinensis var. sinensis provides insights into the evolution of the tea genome and tea quality.</title>
        <authorList>
            <person name="Wei C."/>
            <person name="Yang H."/>
            <person name="Wang S."/>
            <person name="Zhao J."/>
            <person name="Liu C."/>
            <person name="Gao L."/>
            <person name="Xia E."/>
            <person name="Lu Y."/>
            <person name="Tai Y."/>
            <person name="She G."/>
            <person name="Sun J."/>
            <person name="Cao H."/>
            <person name="Tong W."/>
            <person name="Gao Q."/>
            <person name="Li Y."/>
            <person name="Deng W."/>
            <person name="Jiang X."/>
            <person name="Wang W."/>
            <person name="Chen Q."/>
            <person name="Zhang S."/>
            <person name="Li H."/>
            <person name="Wu J."/>
            <person name="Wang P."/>
            <person name="Li P."/>
            <person name="Shi C."/>
            <person name="Zheng F."/>
            <person name="Jian J."/>
            <person name="Huang B."/>
            <person name="Shan D."/>
            <person name="Shi M."/>
            <person name="Fang C."/>
            <person name="Yue Y."/>
            <person name="Li F."/>
            <person name="Li D."/>
            <person name="Wei S."/>
            <person name="Han B."/>
            <person name="Jiang C."/>
            <person name="Yin Y."/>
            <person name="Xia T."/>
            <person name="Zhang Z."/>
            <person name="Bennetzen J.L."/>
            <person name="Zhao S."/>
            <person name="Wan X."/>
        </authorList>
    </citation>
    <scope>NUCLEOTIDE SEQUENCE [LARGE SCALE GENOMIC DNA]</scope>
    <source>
        <strain evidence="15">cv. Shuchazao</strain>
        <tissue evidence="14">Leaf</tissue>
    </source>
</reference>
<keyword evidence="15" id="KW-1185">Reference proteome</keyword>
<dbReference type="GO" id="GO:0016705">
    <property type="term" value="F:oxidoreductase activity, acting on paired donors, with incorporation or reduction of molecular oxygen"/>
    <property type="evidence" value="ECO:0007669"/>
    <property type="project" value="InterPro"/>
</dbReference>
<comment type="similarity">
    <text evidence="2 12">Belongs to the cytochrome P450 family.</text>
</comment>
<evidence type="ECO:0008006" key="16">
    <source>
        <dbReference type="Google" id="ProtNLM"/>
    </source>
</evidence>
<dbReference type="PRINTS" id="PR00463">
    <property type="entry name" value="EP450I"/>
</dbReference>
<dbReference type="SUPFAM" id="SSF48264">
    <property type="entry name" value="Cytochrome P450"/>
    <property type="match status" value="1"/>
</dbReference>
<dbReference type="STRING" id="542762.A0A4S4EB86"/>
<dbReference type="EMBL" id="SDRB02005865">
    <property type="protein sequence ID" value="THG13458.1"/>
    <property type="molecule type" value="Genomic_DNA"/>
</dbReference>
<evidence type="ECO:0000256" key="3">
    <source>
        <dbReference type="ARBA" id="ARBA00022617"/>
    </source>
</evidence>
<protein>
    <recommendedName>
        <fullName evidence="16">Cytochrome P450</fullName>
    </recommendedName>
</protein>
<dbReference type="GO" id="GO:0004497">
    <property type="term" value="F:monooxygenase activity"/>
    <property type="evidence" value="ECO:0007669"/>
    <property type="project" value="UniProtKB-KW"/>
</dbReference>
<keyword evidence="5 11" id="KW-0479">Metal-binding</keyword>
<keyword evidence="10 13" id="KW-0472">Membrane</keyword>
<evidence type="ECO:0000256" key="6">
    <source>
        <dbReference type="ARBA" id="ARBA00022989"/>
    </source>
</evidence>
<keyword evidence="9 12" id="KW-0503">Monooxygenase</keyword>
<keyword evidence="7 12" id="KW-0560">Oxidoreductase</keyword>
<comment type="subcellular location">
    <subcellularLocation>
        <location evidence="1">Membrane</location>
    </subcellularLocation>
</comment>
<feature type="binding site" description="axial binding residue" evidence="11">
    <location>
        <position position="466"/>
    </location>
    <ligand>
        <name>heme</name>
        <dbReference type="ChEBI" id="CHEBI:30413"/>
    </ligand>
    <ligandPart>
        <name>Fe</name>
        <dbReference type="ChEBI" id="CHEBI:18248"/>
    </ligandPart>
</feature>
<evidence type="ECO:0000256" key="5">
    <source>
        <dbReference type="ARBA" id="ARBA00022723"/>
    </source>
</evidence>
<dbReference type="InterPro" id="IPR017972">
    <property type="entry name" value="Cyt_P450_CS"/>
</dbReference>
<dbReference type="PROSITE" id="PS00086">
    <property type="entry name" value="CYTOCHROME_P450"/>
    <property type="match status" value="1"/>
</dbReference>
<dbReference type="GO" id="GO:0016020">
    <property type="term" value="C:membrane"/>
    <property type="evidence" value="ECO:0007669"/>
    <property type="project" value="UniProtKB-SubCell"/>
</dbReference>
<keyword evidence="3 11" id="KW-0349">Heme</keyword>
<evidence type="ECO:0000256" key="9">
    <source>
        <dbReference type="ARBA" id="ARBA00023033"/>
    </source>
</evidence>
<dbReference type="Proteomes" id="UP000306102">
    <property type="component" value="Unassembled WGS sequence"/>
</dbReference>
<dbReference type="Pfam" id="PF00067">
    <property type="entry name" value="p450"/>
    <property type="match status" value="1"/>
</dbReference>
<dbReference type="GO" id="GO:0020037">
    <property type="term" value="F:heme binding"/>
    <property type="evidence" value="ECO:0007669"/>
    <property type="project" value="InterPro"/>
</dbReference>
<evidence type="ECO:0000256" key="8">
    <source>
        <dbReference type="ARBA" id="ARBA00023004"/>
    </source>
</evidence>
<evidence type="ECO:0000256" key="7">
    <source>
        <dbReference type="ARBA" id="ARBA00023002"/>
    </source>
</evidence>
<feature type="transmembrane region" description="Helical" evidence="13">
    <location>
        <begin position="12"/>
        <end position="30"/>
    </location>
</feature>
<organism evidence="14 15">
    <name type="scientific">Camellia sinensis var. sinensis</name>
    <name type="common">China tea</name>
    <dbReference type="NCBI Taxonomy" id="542762"/>
    <lineage>
        <taxon>Eukaryota</taxon>
        <taxon>Viridiplantae</taxon>
        <taxon>Streptophyta</taxon>
        <taxon>Embryophyta</taxon>
        <taxon>Tracheophyta</taxon>
        <taxon>Spermatophyta</taxon>
        <taxon>Magnoliopsida</taxon>
        <taxon>eudicotyledons</taxon>
        <taxon>Gunneridae</taxon>
        <taxon>Pentapetalae</taxon>
        <taxon>asterids</taxon>
        <taxon>Ericales</taxon>
        <taxon>Theaceae</taxon>
        <taxon>Camellia</taxon>
    </lineage>
</organism>
<dbReference type="InterPro" id="IPR036396">
    <property type="entry name" value="Cyt_P450_sf"/>
</dbReference>
<evidence type="ECO:0000256" key="10">
    <source>
        <dbReference type="ARBA" id="ARBA00023136"/>
    </source>
</evidence>
<dbReference type="InterPro" id="IPR050665">
    <property type="entry name" value="Cytochrome_P450_Monooxygen"/>
</dbReference>
<dbReference type="InterPro" id="IPR001128">
    <property type="entry name" value="Cyt_P450"/>
</dbReference>
<comment type="cofactor">
    <cofactor evidence="11">
        <name>heme</name>
        <dbReference type="ChEBI" id="CHEBI:30413"/>
    </cofactor>
</comment>
<dbReference type="FunFam" id="1.10.630.10:FF:000029">
    <property type="entry name" value="Cytochrome P450 734A1"/>
    <property type="match status" value="1"/>
</dbReference>
<evidence type="ECO:0000313" key="15">
    <source>
        <dbReference type="Proteomes" id="UP000306102"/>
    </source>
</evidence>
<evidence type="ECO:0000256" key="2">
    <source>
        <dbReference type="ARBA" id="ARBA00010617"/>
    </source>
</evidence>
<evidence type="ECO:0000256" key="12">
    <source>
        <dbReference type="RuleBase" id="RU000461"/>
    </source>
</evidence>
<evidence type="ECO:0000256" key="4">
    <source>
        <dbReference type="ARBA" id="ARBA00022692"/>
    </source>
</evidence>
<keyword evidence="8 11" id="KW-0408">Iron</keyword>
<dbReference type="PRINTS" id="PR00385">
    <property type="entry name" value="P450"/>
</dbReference>
<gene>
    <name evidence="14" type="ORF">TEA_016742</name>
</gene>